<gene>
    <name evidence="3" type="ORF">Tci_057651</name>
</gene>
<sequence length="479" mass="55151">MAFMLGVEEARQDPNIMTAFSYEIEIANGQLVEIDKVIKGCKLEIEGRVFDISLIPFGSESFDMIIGMDWLSSHKAEIICHKKVVRIPQPDGKVLRVIGERPNEKVRHLVSAKAKEQKREELVLVRDFLVVFLNDLSGLPPSQEIVFGNSSTKVLFDQSRCLEEYRSGYHQLRVHEDDISKTAFKTRYGHLEFILMLFGLANAPATQEELEVHLGLVLKLLKKKKLYAKFSKCEFWLREIQFLGHVINGDGLAGYYRRIIKNFSKIAKPLTVLTQKSRTFDWGEEQENAFQTLKDKLCNAPVLAFPDGPKDFVVYCDASCLGIGCVLMQRGKRRWIELFSDYDCEIRCHLGKANVVADALSRKERVKPKRVRAMNMTLHSSIKDMILAAQKEASDEFAGIQRGLDEMIELRNDGALYYLDRIWVPFKGDVRTLIMDEAHKSKYYVHPEADKMYYDHRDGYWWSGMKKDIAVDFNPLLYI</sequence>
<feature type="domain" description="Integrase zinc-binding" evidence="2">
    <location>
        <begin position="430"/>
        <end position="470"/>
    </location>
</feature>
<proteinExistence type="predicted"/>
<dbReference type="Gene3D" id="3.30.70.270">
    <property type="match status" value="3"/>
</dbReference>
<evidence type="ECO:0000313" key="3">
    <source>
        <dbReference type="EMBL" id="GEU85673.1"/>
    </source>
</evidence>
<dbReference type="AlphaFoldDB" id="A0A6L2NHK8"/>
<accession>A0A6L2NHK8</accession>
<dbReference type="Pfam" id="PF08284">
    <property type="entry name" value="RVP_2"/>
    <property type="match status" value="1"/>
</dbReference>
<name>A0A6L2NHK8_TANCI</name>
<comment type="caution">
    <text evidence="3">The sequence shown here is derived from an EMBL/GenBank/DDBJ whole genome shotgun (WGS) entry which is preliminary data.</text>
</comment>
<protein>
    <recommendedName>
        <fullName evidence="4">Reverse transcriptase domain-containing protein</fullName>
    </recommendedName>
</protein>
<dbReference type="InterPro" id="IPR043128">
    <property type="entry name" value="Rev_trsase/Diguanyl_cyclase"/>
</dbReference>
<dbReference type="Gene3D" id="3.10.10.10">
    <property type="entry name" value="HIV Type 1 Reverse Transcriptase, subunit A, domain 1"/>
    <property type="match status" value="1"/>
</dbReference>
<dbReference type="FunFam" id="3.30.70.270:FF:000020">
    <property type="entry name" value="Transposon Tf2-6 polyprotein-like Protein"/>
    <property type="match status" value="1"/>
</dbReference>
<dbReference type="PANTHER" id="PTHR34072:SF52">
    <property type="entry name" value="RIBONUCLEASE H"/>
    <property type="match status" value="1"/>
</dbReference>
<evidence type="ECO:0000259" key="1">
    <source>
        <dbReference type="Pfam" id="PF17919"/>
    </source>
</evidence>
<dbReference type="Pfam" id="PF17919">
    <property type="entry name" value="RT_RNaseH_2"/>
    <property type="match status" value="1"/>
</dbReference>
<dbReference type="InterPro" id="IPR041577">
    <property type="entry name" value="RT_RNaseH_2"/>
</dbReference>
<dbReference type="CDD" id="cd00303">
    <property type="entry name" value="retropepsin_like"/>
    <property type="match status" value="1"/>
</dbReference>
<feature type="domain" description="Reverse transcriptase/retrotransposon-derived protein RNase H-like" evidence="1">
    <location>
        <begin position="282"/>
        <end position="339"/>
    </location>
</feature>
<dbReference type="Gene3D" id="2.40.70.10">
    <property type="entry name" value="Acid Proteases"/>
    <property type="match status" value="1"/>
</dbReference>
<dbReference type="SUPFAM" id="SSF56672">
    <property type="entry name" value="DNA/RNA polymerases"/>
    <property type="match status" value="1"/>
</dbReference>
<dbReference type="InterPro" id="IPR041588">
    <property type="entry name" value="Integrase_H2C2"/>
</dbReference>
<reference evidence="3" key="1">
    <citation type="journal article" date="2019" name="Sci. Rep.">
        <title>Draft genome of Tanacetum cinerariifolium, the natural source of mosquito coil.</title>
        <authorList>
            <person name="Yamashiro T."/>
            <person name="Shiraishi A."/>
            <person name="Satake H."/>
            <person name="Nakayama K."/>
        </authorList>
    </citation>
    <scope>NUCLEOTIDE SEQUENCE</scope>
</reference>
<dbReference type="Gene3D" id="1.10.340.70">
    <property type="match status" value="1"/>
</dbReference>
<dbReference type="InterPro" id="IPR021109">
    <property type="entry name" value="Peptidase_aspartic_dom_sf"/>
</dbReference>
<evidence type="ECO:0000259" key="2">
    <source>
        <dbReference type="Pfam" id="PF17921"/>
    </source>
</evidence>
<evidence type="ECO:0008006" key="4">
    <source>
        <dbReference type="Google" id="ProtNLM"/>
    </source>
</evidence>
<dbReference type="InterPro" id="IPR043502">
    <property type="entry name" value="DNA/RNA_pol_sf"/>
</dbReference>
<dbReference type="Pfam" id="PF17921">
    <property type="entry name" value="Integrase_H2C2"/>
    <property type="match status" value="1"/>
</dbReference>
<dbReference type="EMBL" id="BKCJ010009156">
    <property type="protein sequence ID" value="GEU85673.1"/>
    <property type="molecule type" value="Genomic_DNA"/>
</dbReference>
<organism evidence="3">
    <name type="scientific">Tanacetum cinerariifolium</name>
    <name type="common">Dalmatian daisy</name>
    <name type="synonym">Chrysanthemum cinerariifolium</name>
    <dbReference type="NCBI Taxonomy" id="118510"/>
    <lineage>
        <taxon>Eukaryota</taxon>
        <taxon>Viridiplantae</taxon>
        <taxon>Streptophyta</taxon>
        <taxon>Embryophyta</taxon>
        <taxon>Tracheophyta</taxon>
        <taxon>Spermatophyta</taxon>
        <taxon>Magnoliopsida</taxon>
        <taxon>eudicotyledons</taxon>
        <taxon>Gunneridae</taxon>
        <taxon>Pentapetalae</taxon>
        <taxon>asterids</taxon>
        <taxon>campanulids</taxon>
        <taxon>Asterales</taxon>
        <taxon>Asteraceae</taxon>
        <taxon>Asteroideae</taxon>
        <taxon>Anthemideae</taxon>
        <taxon>Anthemidinae</taxon>
        <taxon>Tanacetum</taxon>
    </lineage>
</organism>
<dbReference type="PANTHER" id="PTHR34072">
    <property type="entry name" value="ENZYMATIC POLYPROTEIN-RELATED"/>
    <property type="match status" value="1"/>
</dbReference>